<dbReference type="Gene3D" id="1.10.555.10">
    <property type="entry name" value="Rho GTPase activation protein"/>
    <property type="match status" value="1"/>
</dbReference>
<feature type="region of interest" description="Disordered" evidence="3">
    <location>
        <begin position="475"/>
        <end position="512"/>
    </location>
</feature>
<dbReference type="Proteomes" id="UP001140560">
    <property type="component" value="Unassembled WGS sequence"/>
</dbReference>
<keyword evidence="7" id="KW-1185">Reference proteome</keyword>
<dbReference type="InterPro" id="IPR000198">
    <property type="entry name" value="RhoGAP_dom"/>
</dbReference>
<dbReference type="GO" id="GO:0097320">
    <property type="term" value="P:plasma membrane tubulation"/>
    <property type="evidence" value="ECO:0007669"/>
    <property type="project" value="TreeGrafter"/>
</dbReference>
<evidence type="ECO:0000256" key="3">
    <source>
        <dbReference type="SAM" id="MobiDB-lite"/>
    </source>
</evidence>
<dbReference type="InterPro" id="IPR008936">
    <property type="entry name" value="Rho_GTPase_activation_prot"/>
</dbReference>
<evidence type="ECO:0000256" key="1">
    <source>
        <dbReference type="ARBA" id="ARBA00022443"/>
    </source>
</evidence>
<dbReference type="SUPFAM" id="SSF48350">
    <property type="entry name" value="GTPase activation domain, GAP"/>
    <property type="match status" value="1"/>
</dbReference>
<dbReference type="PROSITE" id="PS50238">
    <property type="entry name" value="RHOGAP"/>
    <property type="match status" value="1"/>
</dbReference>
<evidence type="ECO:0000259" key="4">
    <source>
        <dbReference type="PROSITE" id="PS50002"/>
    </source>
</evidence>
<dbReference type="SMART" id="SM00326">
    <property type="entry name" value="SH3"/>
    <property type="match status" value="1"/>
</dbReference>
<evidence type="ECO:0000313" key="7">
    <source>
        <dbReference type="Proteomes" id="UP001140560"/>
    </source>
</evidence>
<reference evidence="6" key="1">
    <citation type="submission" date="2022-10" db="EMBL/GenBank/DDBJ databases">
        <title>Tapping the CABI collections for fungal endophytes: first genome assemblies for Collariella, Neodidymelliopsis, Ascochyta clinopodiicola, Didymella pomorum, Didymosphaeria variabile, Neocosmospora piperis and Neocucurbitaria cava.</title>
        <authorList>
            <person name="Hill R."/>
        </authorList>
    </citation>
    <scope>NUCLEOTIDE SEQUENCE</scope>
    <source>
        <strain evidence="6">IMI 356814</strain>
    </source>
</reference>
<evidence type="ECO:0000256" key="2">
    <source>
        <dbReference type="PROSITE-ProRule" id="PRU00192"/>
    </source>
</evidence>
<dbReference type="OrthoDB" id="10255128at2759"/>
<dbReference type="AlphaFoldDB" id="A0A9W8YCA8"/>
<feature type="domain" description="Rho-GAP" evidence="5">
    <location>
        <begin position="181"/>
        <end position="393"/>
    </location>
</feature>
<dbReference type="PROSITE" id="PS50002">
    <property type="entry name" value="SH3"/>
    <property type="match status" value="1"/>
</dbReference>
<feature type="region of interest" description="Disordered" evidence="3">
    <location>
        <begin position="111"/>
        <end position="130"/>
    </location>
</feature>
<dbReference type="SUPFAM" id="SSF50044">
    <property type="entry name" value="SH3-domain"/>
    <property type="match status" value="1"/>
</dbReference>
<dbReference type="Pfam" id="PF00620">
    <property type="entry name" value="RhoGAP"/>
    <property type="match status" value="1"/>
</dbReference>
<dbReference type="GO" id="GO:0051666">
    <property type="term" value="P:actin cortical patch localization"/>
    <property type="evidence" value="ECO:0007669"/>
    <property type="project" value="InterPro"/>
</dbReference>
<dbReference type="PANTHER" id="PTHR47174">
    <property type="entry name" value="BRIDGING INTEGRATOR 3"/>
    <property type="match status" value="1"/>
</dbReference>
<dbReference type="GO" id="GO:0043332">
    <property type="term" value="C:mating projection tip"/>
    <property type="evidence" value="ECO:0007669"/>
    <property type="project" value="TreeGrafter"/>
</dbReference>
<dbReference type="InterPro" id="IPR046982">
    <property type="entry name" value="BIN3/RVS161-like"/>
</dbReference>
<dbReference type="GO" id="GO:1990528">
    <property type="term" value="C:Rvs161p-Rvs167p complex"/>
    <property type="evidence" value="ECO:0007669"/>
    <property type="project" value="TreeGrafter"/>
</dbReference>
<keyword evidence="1 2" id="KW-0728">SH3 domain</keyword>
<dbReference type="GO" id="GO:0008289">
    <property type="term" value="F:lipid binding"/>
    <property type="evidence" value="ECO:0007669"/>
    <property type="project" value="TreeGrafter"/>
</dbReference>
<dbReference type="Pfam" id="PF00018">
    <property type="entry name" value="SH3_1"/>
    <property type="match status" value="1"/>
</dbReference>
<dbReference type="InterPro" id="IPR036028">
    <property type="entry name" value="SH3-like_dom_sf"/>
</dbReference>
<dbReference type="GO" id="GO:0007165">
    <property type="term" value="P:signal transduction"/>
    <property type="evidence" value="ECO:0007669"/>
    <property type="project" value="InterPro"/>
</dbReference>
<dbReference type="PANTHER" id="PTHR47174:SF2">
    <property type="entry name" value="SH3 DOMAIN SIGNALLING PROTEIN (AFU_ORTHOLOGUE AFUA_5G07670)"/>
    <property type="match status" value="1"/>
</dbReference>
<gene>
    <name evidence="6" type="ORF">N0V83_004612</name>
</gene>
<sequence length="543" mass="61445">MEYAYEIRHIWRDTPRHSASLIAKRIRAILLEIPFPNGVLLFYMLDFLAYCLARSDDTIPCITGNYCRCFLGNRENILEHNEKEQILTFLLLQVRYLLRFSPSAVDAEEVVPLPKNSNSSDANERTEHTNDGNAIELASSNLKYQATPVSVSPNRTKRTRQEAIGHSYPDSSLPEKEGSATNWSRVMDQWLSTGVTPLQISDNDQFVREYVKYAALAVQYPDVTKQNLTRYFSDSSKEGQERIRALGSTFDSYPKFGKKNIWNGYSITNACTTLHRYLNSLAEPVVPVHVAGQLQYLGDRSVSGPARSEDKSLVGLVTSCAETLKMLPKPNFDTLVYLLSFFTCVEHIFTATPTFDELSIRFRKIIPPLQSSNQTNISPVIVRFMMSHAPNIIRAICPTAKQKGVRFQSISPAEHWYVTAAYNFDAWEEGDLSFKAGDEIRVSKWTNTSNTWWKGDLRGKQGRFPANYVTLPADLPADVSKPQGSGLSKPTQERNLQKTTTTPSPPIPARYGRSLPAKLQLRRTTIPEHTMSKLRQSIRKLFD</sequence>
<dbReference type="GO" id="GO:0006897">
    <property type="term" value="P:endocytosis"/>
    <property type="evidence" value="ECO:0007669"/>
    <property type="project" value="InterPro"/>
</dbReference>
<feature type="domain" description="SH3" evidence="4">
    <location>
        <begin position="413"/>
        <end position="474"/>
    </location>
</feature>
<dbReference type="EMBL" id="JAPEUY010000007">
    <property type="protein sequence ID" value="KAJ4371395.1"/>
    <property type="molecule type" value="Genomic_DNA"/>
</dbReference>
<proteinExistence type="predicted"/>
<comment type="caution">
    <text evidence="6">The sequence shown here is derived from an EMBL/GenBank/DDBJ whole genome shotgun (WGS) entry which is preliminary data.</text>
</comment>
<evidence type="ECO:0000259" key="5">
    <source>
        <dbReference type="PROSITE" id="PS50238"/>
    </source>
</evidence>
<evidence type="ECO:0000313" key="6">
    <source>
        <dbReference type="EMBL" id="KAJ4371395.1"/>
    </source>
</evidence>
<dbReference type="PRINTS" id="PR00452">
    <property type="entry name" value="SH3DOMAIN"/>
</dbReference>
<dbReference type="GO" id="GO:0030479">
    <property type="term" value="C:actin cortical patch"/>
    <property type="evidence" value="ECO:0007669"/>
    <property type="project" value="TreeGrafter"/>
</dbReference>
<dbReference type="InterPro" id="IPR001452">
    <property type="entry name" value="SH3_domain"/>
</dbReference>
<organism evidence="6 7">
    <name type="scientific">Neocucurbitaria cava</name>
    <dbReference type="NCBI Taxonomy" id="798079"/>
    <lineage>
        <taxon>Eukaryota</taxon>
        <taxon>Fungi</taxon>
        <taxon>Dikarya</taxon>
        <taxon>Ascomycota</taxon>
        <taxon>Pezizomycotina</taxon>
        <taxon>Dothideomycetes</taxon>
        <taxon>Pleosporomycetidae</taxon>
        <taxon>Pleosporales</taxon>
        <taxon>Pleosporineae</taxon>
        <taxon>Cucurbitariaceae</taxon>
        <taxon>Neocucurbitaria</taxon>
    </lineage>
</organism>
<dbReference type="GO" id="GO:0031097">
    <property type="term" value="C:medial cortex"/>
    <property type="evidence" value="ECO:0007669"/>
    <property type="project" value="TreeGrafter"/>
</dbReference>
<feature type="region of interest" description="Disordered" evidence="3">
    <location>
        <begin position="148"/>
        <end position="177"/>
    </location>
</feature>
<name>A0A9W8YCA8_9PLEO</name>
<accession>A0A9W8YCA8</accession>
<evidence type="ECO:0008006" key="8">
    <source>
        <dbReference type="Google" id="ProtNLM"/>
    </source>
</evidence>
<dbReference type="Gene3D" id="2.30.30.40">
    <property type="entry name" value="SH3 Domains"/>
    <property type="match status" value="1"/>
</dbReference>
<protein>
    <recommendedName>
        <fullName evidence="8">SH3 domain-containing protein</fullName>
    </recommendedName>
</protein>